<dbReference type="RefSeq" id="WP_307466627.1">
    <property type="nucleotide sequence ID" value="NZ_JAURUR010000009.1"/>
</dbReference>
<name>A0ABT9MEX4_9DEIO</name>
<evidence type="ECO:0000313" key="2">
    <source>
        <dbReference type="Proteomes" id="UP001232163"/>
    </source>
</evidence>
<evidence type="ECO:0000313" key="1">
    <source>
        <dbReference type="EMBL" id="MDP9765100.1"/>
    </source>
</evidence>
<protein>
    <submittedName>
        <fullName evidence="1">Uncharacterized protein</fullName>
    </submittedName>
</protein>
<dbReference type="Proteomes" id="UP001232163">
    <property type="component" value="Unassembled WGS sequence"/>
</dbReference>
<sequence length="53" mass="6082">MQVHLGNVLPAALHPRRVPYLDRYPYGKWIAMLERAQYAGLDGDDTVVTFRLP</sequence>
<accession>A0ABT9MEX4</accession>
<proteinExistence type="predicted"/>
<keyword evidence="2" id="KW-1185">Reference proteome</keyword>
<organism evidence="1 2">
    <name type="scientific">Deinococcus enclensis</name>
    <dbReference type="NCBI Taxonomy" id="1049582"/>
    <lineage>
        <taxon>Bacteria</taxon>
        <taxon>Thermotogati</taxon>
        <taxon>Deinococcota</taxon>
        <taxon>Deinococci</taxon>
        <taxon>Deinococcales</taxon>
        <taxon>Deinococcaceae</taxon>
        <taxon>Deinococcus</taxon>
    </lineage>
</organism>
<gene>
    <name evidence="1" type="ORF">QO006_002548</name>
</gene>
<dbReference type="EMBL" id="JAURUR010000009">
    <property type="protein sequence ID" value="MDP9765100.1"/>
    <property type="molecule type" value="Genomic_DNA"/>
</dbReference>
<comment type="caution">
    <text evidence="1">The sequence shown here is derived from an EMBL/GenBank/DDBJ whole genome shotgun (WGS) entry which is preliminary data.</text>
</comment>
<reference evidence="1 2" key="1">
    <citation type="submission" date="2023-07" db="EMBL/GenBank/DDBJ databases">
        <title>Genomic Encyclopedia of Type Strains, Phase IV (KMG-IV): sequencing the most valuable type-strain genomes for metagenomic binning, comparative biology and taxonomic classification.</title>
        <authorList>
            <person name="Goeker M."/>
        </authorList>
    </citation>
    <scope>NUCLEOTIDE SEQUENCE [LARGE SCALE GENOMIC DNA]</scope>
    <source>
        <strain evidence="1 2">NIO-1023</strain>
    </source>
</reference>